<dbReference type="RefSeq" id="WP_283715681.1">
    <property type="nucleotide sequence ID" value="NZ_JASJND010000004.1"/>
</dbReference>
<dbReference type="Gene3D" id="1.20.1260.10">
    <property type="match status" value="1"/>
</dbReference>
<evidence type="ECO:0000256" key="2">
    <source>
        <dbReference type="SAM" id="Phobius"/>
    </source>
</evidence>
<dbReference type="Pfam" id="PF03713">
    <property type="entry name" value="DUF305"/>
    <property type="match status" value="1"/>
</dbReference>
<keyword evidence="2" id="KW-0812">Transmembrane</keyword>
<keyword evidence="2" id="KW-0472">Membrane</keyword>
<reference evidence="4 5" key="1">
    <citation type="submission" date="2023-05" db="EMBL/GenBank/DDBJ databases">
        <title>Microbacterium dauci sp.nov., Isolated from Carrot Rhizosphere Soil.</title>
        <authorList>
            <person name="Xiao Z."/>
            <person name="Zheng J."/>
        </authorList>
    </citation>
    <scope>NUCLEOTIDE SEQUENCE [LARGE SCALE GENOMIC DNA]</scope>
    <source>
        <strain evidence="4 5">LX3-4</strain>
    </source>
</reference>
<accession>A0ABT6ZD74</accession>
<feature type="domain" description="DUF305" evidence="3">
    <location>
        <begin position="91"/>
        <end position="152"/>
    </location>
</feature>
<evidence type="ECO:0000313" key="4">
    <source>
        <dbReference type="EMBL" id="MDJ1114112.1"/>
    </source>
</evidence>
<feature type="transmembrane region" description="Helical" evidence="2">
    <location>
        <begin position="37"/>
        <end position="57"/>
    </location>
</feature>
<keyword evidence="5" id="KW-1185">Reference proteome</keyword>
<dbReference type="EMBL" id="JASJND010000004">
    <property type="protein sequence ID" value="MDJ1114112.1"/>
    <property type="molecule type" value="Genomic_DNA"/>
</dbReference>
<evidence type="ECO:0000259" key="3">
    <source>
        <dbReference type="Pfam" id="PF03713"/>
    </source>
</evidence>
<proteinExistence type="predicted"/>
<evidence type="ECO:0000256" key="1">
    <source>
        <dbReference type="SAM" id="MobiDB-lite"/>
    </source>
</evidence>
<dbReference type="Proteomes" id="UP001321481">
    <property type="component" value="Unassembled WGS sequence"/>
</dbReference>
<dbReference type="InterPro" id="IPR012347">
    <property type="entry name" value="Ferritin-like"/>
</dbReference>
<keyword evidence="2" id="KW-1133">Transmembrane helix</keyword>
<organism evidence="4 5">
    <name type="scientific">Microbacterium dauci</name>
    <dbReference type="NCBI Taxonomy" id="3048008"/>
    <lineage>
        <taxon>Bacteria</taxon>
        <taxon>Bacillati</taxon>
        <taxon>Actinomycetota</taxon>
        <taxon>Actinomycetes</taxon>
        <taxon>Micrococcales</taxon>
        <taxon>Microbacteriaceae</taxon>
        <taxon>Microbacterium</taxon>
    </lineage>
</organism>
<name>A0ABT6ZD74_9MICO</name>
<feature type="transmembrane region" description="Helical" evidence="2">
    <location>
        <begin position="7"/>
        <end position="25"/>
    </location>
</feature>
<protein>
    <submittedName>
        <fullName evidence="4">DUF305 domain-containing protein</fullName>
    </submittedName>
</protein>
<comment type="caution">
    <text evidence="4">The sequence shown here is derived from an EMBL/GenBank/DDBJ whole genome shotgun (WGS) entry which is preliminary data.</text>
</comment>
<sequence>MYIRFGAMILTAVVIMYFVMFAGSWEWSHIRLSESRIFMALTMGGTMVLIMLGWMLNMYKNTKANIAIIVAGVVLIGGGIALDRSQITVDDTAFMQGMIPHHSLAITRSERAQIQDFRVCQLAVDISEAQKREIREMDWLINDIAENGIATTAEQAANRPVPNYDDTADRTCPTE</sequence>
<feature type="region of interest" description="Disordered" evidence="1">
    <location>
        <begin position="155"/>
        <end position="175"/>
    </location>
</feature>
<feature type="transmembrane region" description="Helical" evidence="2">
    <location>
        <begin position="64"/>
        <end position="82"/>
    </location>
</feature>
<evidence type="ECO:0000313" key="5">
    <source>
        <dbReference type="Proteomes" id="UP001321481"/>
    </source>
</evidence>
<dbReference type="InterPro" id="IPR005183">
    <property type="entry name" value="DUF305_CopM-like"/>
</dbReference>
<gene>
    <name evidence="4" type="ORF">QNI14_06575</name>
</gene>